<name>A0A1S6QL60_9LACO</name>
<gene>
    <name evidence="3" type="ORF">PL11_008020</name>
</gene>
<dbReference type="PIRSF" id="PIRSF017388">
    <property type="entry name" value="Esterase_lipase"/>
    <property type="match status" value="1"/>
</dbReference>
<dbReference type="OrthoDB" id="9800213at2"/>
<dbReference type="KEGG" id="lcu:PL11_008020"/>
<dbReference type="InterPro" id="IPR012354">
    <property type="entry name" value="Esterase_lipase"/>
</dbReference>
<evidence type="ECO:0000313" key="3">
    <source>
        <dbReference type="EMBL" id="AQW22362.1"/>
    </source>
</evidence>
<dbReference type="Proteomes" id="UP000030361">
    <property type="component" value="Chromosome"/>
</dbReference>
<feature type="active site" description="Charge relay system" evidence="1">
    <location>
        <position position="193"/>
    </location>
</feature>
<dbReference type="InterPro" id="IPR051044">
    <property type="entry name" value="MAG_DAG_Lipase"/>
</dbReference>
<dbReference type="PANTHER" id="PTHR11614">
    <property type="entry name" value="PHOSPHOLIPASE-RELATED"/>
    <property type="match status" value="1"/>
</dbReference>
<dbReference type="AlphaFoldDB" id="A0A1S6QL60"/>
<dbReference type="Pfam" id="PF12146">
    <property type="entry name" value="Hydrolase_4"/>
    <property type="match status" value="1"/>
</dbReference>
<protein>
    <submittedName>
        <fullName evidence="3">Carboxylesterase</fullName>
    </submittedName>
</protein>
<feature type="domain" description="Serine aminopeptidase S33" evidence="2">
    <location>
        <begin position="14"/>
        <end position="227"/>
    </location>
</feature>
<proteinExistence type="predicted"/>
<accession>A0A1S6QL60</accession>
<sequence length="247" mass="27170">MTQPGTFYFDHGNQAVILLHAFASGPIDVRLLARRLESENYSVYAPMFTGHGTADFSDIINNGSPEVWLQDAEDAIDFVKSKGKTEVAIFGISLGGIFAAKILEEHPELTGGGSFGSPIVRNGPSKVRGTFLQMAKANYQRFGVDNETINNKLKWLDDNIDPLLAKINDFANGVAEDLAKIHQPYFIGQGSKDEIVDPQSGGKLKDRLVNSRDVSFHVYPEASHMITVNSAHPDLEADLKSFLKKIY</sequence>
<reference evidence="3 4" key="1">
    <citation type="journal article" date="2015" name="Genome Announc.">
        <title>Genome Sequence of Lactobacillus curieae CCTCC M 2011381T, a Novel Producer of Gamma-aminobutyric Acid.</title>
        <authorList>
            <person name="Wang Y."/>
            <person name="Wang Y."/>
            <person name="Lang C."/>
            <person name="Wei D."/>
            <person name="Xu P."/>
            <person name="Xie J."/>
        </authorList>
    </citation>
    <scope>NUCLEOTIDE SEQUENCE [LARGE SCALE GENOMIC DNA]</scope>
    <source>
        <strain evidence="3 4">CCTCC M 2011381</strain>
    </source>
</reference>
<dbReference type="Gene3D" id="3.40.50.1820">
    <property type="entry name" value="alpha/beta hydrolase"/>
    <property type="match status" value="1"/>
</dbReference>
<keyword evidence="4" id="KW-1185">Reference proteome</keyword>
<dbReference type="InterPro" id="IPR029058">
    <property type="entry name" value="AB_hydrolase_fold"/>
</dbReference>
<evidence type="ECO:0000259" key="2">
    <source>
        <dbReference type="Pfam" id="PF12146"/>
    </source>
</evidence>
<evidence type="ECO:0000313" key="4">
    <source>
        <dbReference type="Proteomes" id="UP000030361"/>
    </source>
</evidence>
<feature type="active site" description="Nucleophile" evidence="1">
    <location>
        <position position="93"/>
    </location>
</feature>
<dbReference type="GO" id="GO:0052689">
    <property type="term" value="F:carboxylic ester hydrolase activity"/>
    <property type="evidence" value="ECO:0007669"/>
    <property type="project" value="InterPro"/>
</dbReference>
<feature type="active site" description="Charge relay system" evidence="1">
    <location>
        <position position="224"/>
    </location>
</feature>
<dbReference type="EMBL" id="CP018906">
    <property type="protein sequence ID" value="AQW22362.1"/>
    <property type="molecule type" value="Genomic_DNA"/>
</dbReference>
<dbReference type="InterPro" id="IPR022742">
    <property type="entry name" value="Hydrolase_4"/>
</dbReference>
<dbReference type="SUPFAM" id="SSF53474">
    <property type="entry name" value="alpha/beta-Hydrolases"/>
    <property type="match status" value="1"/>
</dbReference>
<evidence type="ECO:0000256" key="1">
    <source>
        <dbReference type="PIRSR" id="PIRSR017388-1"/>
    </source>
</evidence>
<organism evidence="3 4">
    <name type="scientific">Lentilactobacillus curieae</name>
    <dbReference type="NCBI Taxonomy" id="1138822"/>
    <lineage>
        <taxon>Bacteria</taxon>
        <taxon>Bacillati</taxon>
        <taxon>Bacillota</taxon>
        <taxon>Bacilli</taxon>
        <taxon>Lactobacillales</taxon>
        <taxon>Lactobacillaceae</taxon>
        <taxon>Lentilactobacillus</taxon>
    </lineage>
</organism>
<dbReference type="eggNOG" id="COG1647">
    <property type="taxonomic scope" value="Bacteria"/>
</dbReference>